<proteinExistence type="predicted"/>
<accession>A0A0E9XS97</accession>
<reference evidence="1" key="2">
    <citation type="journal article" date="2015" name="Fish Shellfish Immunol.">
        <title>Early steps in the European eel (Anguilla anguilla)-Vibrio vulnificus interaction in the gills: Role of the RtxA13 toxin.</title>
        <authorList>
            <person name="Callol A."/>
            <person name="Pajuelo D."/>
            <person name="Ebbesson L."/>
            <person name="Teles M."/>
            <person name="MacKenzie S."/>
            <person name="Amaro C."/>
        </authorList>
    </citation>
    <scope>NUCLEOTIDE SEQUENCE</scope>
</reference>
<dbReference type="AlphaFoldDB" id="A0A0E9XS97"/>
<dbReference type="EMBL" id="GBXM01002950">
    <property type="protein sequence ID" value="JAI05628.1"/>
    <property type="molecule type" value="Transcribed_RNA"/>
</dbReference>
<name>A0A0E9XS97_ANGAN</name>
<reference evidence="1" key="1">
    <citation type="submission" date="2014-11" db="EMBL/GenBank/DDBJ databases">
        <authorList>
            <person name="Amaro Gonzalez C."/>
        </authorList>
    </citation>
    <scope>NUCLEOTIDE SEQUENCE</scope>
</reference>
<organism evidence="1">
    <name type="scientific">Anguilla anguilla</name>
    <name type="common">European freshwater eel</name>
    <name type="synonym">Muraena anguilla</name>
    <dbReference type="NCBI Taxonomy" id="7936"/>
    <lineage>
        <taxon>Eukaryota</taxon>
        <taxon>Metazoa</taxon>
        <taxon>Chordata</taxon>
        <taxon>Craniata</taxon>
        <taxon>Vertebrata</taxon>
        <taxon>Euteleostomi</taxon>
        <taxon>Actinopterygii</taxon>
        <taxon>Neopterygii</taxon>
        <taxon>Teleostei</taxon>
        <taxon>Anguilliformes</taxon>
        <taxon>Anguillidae</taxon>
        <taxon>Anguilla</taxon>
    </lineage>
</organism>
<evidence type="ECO:0000313" key="1">
    <source>
        <dbReference type="EMBL" id="JAI05628.1"/>
    </source>
</evidence>
<sequence>MYTSIPVSINTKKRVQPELFTQLKVRLTTNFFT</sequence>
<protein>
    <submittedName>
        <fullName evidence="1">Uncharacterized protein</fullName>
    </submittedName>
</protein>